<evidence type="ECO:0000313" key="10">
    <source>
        <dbReference type="Proteomes" id="UP000198517"/>
    </source>
</evidence>
<keyword evidence="4 7" id="KW-1133">Transmembrane helix</keyword>
<dbReference type="STRING" id="1071918.SAMN05421544_11740"/>
<evidence type="ECO:0000256" key="5">
    <source>
        <dbReference type="ARBA" id="ARBA00023136"/>
    </source>
</evidence>
<evidence type="ECO:0000256" key="7">
    <source>
        <dbReference type="SAM" id="Phobius"/>
    </source>
</evidence>
<evidence type="ECO:0000313" key="9">
    <source>
        <dbReference type="EMBL" id="SDE67137.1"/>
    </source>
</evidence>
<evidence type="ECO:0000256" key="1">
    <source>
        <dbReference type="ARBA" id="ARBA00004651"/>
    </source>
</evidence>
<proteinExistence type="inferred from homology"/>
<evidence type="ECO:0000256" key="3">
    <source>
        <dbReference type="ARBA" id="ARBA00022692"/>
    </source>
</evidence>
<evidence type="ECO:0000256" key="6">
    <source>
        <dbReference type="ARBA" id="ARBA00034125"/>
    </source>
</evidence>
<dbReference type="InterPro" id="IPR010619">
    <property type="entry name" value="ThrE-like_N"/>
</dbReference>
<feature type="transmembrane region" description="Helical" evidence="7">
    <location>
        <begin position="120"/>
        <end position="138"/>
    </location>
</feature>
<evidence type="ECO:0000256" key="4">
    <source>
        <dbReference type="ARBA" id="ARBA00022989"/>
    </source>
</evidence>
<dbReference type="EMBL" id="FNAS01000017">
    <property type="protein sequence ID" value="SDE67137.1"/>
    <property type="molecule type" value="Genomic_DNA"/>
</dbReference>
<keyword evidence="3 7" id="KW-0812">Transmembrane</keyword>
<dbReference type="GO" id="GO:0022857">
    <property type="term" value="F:transmembrane transporter activity"/>
    <property type="evidence" value="ECO:0007669"/>
    <property type="project" value="InterPro"/>
</dbReference>
<evidence type="ECO:0000259" key="8">
    <source>
        <dbReference type="Pfam" id="PF06738"/>
    </source>
</evidence>
<dbReference type="PANTHER" id="PTHR34390">
    <property type="entry name" value="UPF0442 PROTEIN YJJB-RELATED"/>
    <property type="match status" value="1"/>
</dbReference>
<keyword evidence="10" id="KW-1185">Reference proteome</keyword>
<comment type="subcellular location">
    <subcellularLocation>
        <location evidence="1">Cell membrane</location>
        <topology evidence="1">Multi-pass membrane protein</topology>
    </subcellularLocation>
</comment>
<evidence type="ECO:0000256" key="2">
    <source>
        <dbReference type="ARBA" id="ARBA00022475"/>
    </source>
</evidence>
<keyword evidence="2" id="KW-1003">Cell membrane</keyword>
<feature type="transmembrane region" description="Helical" evidence="7">
    <location>
        <begin position="144"/>
        <end position="161"/>
    </location>
</feature>
<feature type="transmembrane region" description="Helical" evidence="7">
    <location>
        <begin position="173"/>
        <end position="206"/>
    </location>
</feature>
<feature type="domain" description="Threonine/serine exporter-like N-terminal" evidence="8">
    <location>
        <begin position="14"/>
        <end position="249"/>
    </location>
</feature>
<dbReference type="InterPro" id="IPR050539">
    <property type="entry name" value="ThrE_Dicarb/AminoAcid_Exp"/>
</dbReference>
<dbReference type="PANTHER" id="PTHR34390:SF2">
    <property type="entry name" value="SUCCINATE TRANSPORTER SUBUNIT YJJP-RELATED"/>
    <property type="match status" value="1"/>
</dbReference>
<dbReference type="GO" id="GO:0015744">
    <property type="term" value="P:succinate transport"/>
    <property type="evidence" value="ECO:0007669"/>
    <property type="project" value="TreeGrafter"/>
</dbReference>
<protein>
    <submittedName>
        <fullName evidence="9">Uncharacterized membrane protein YjjP, DUF1212 family</fullName>
    </submittedName>
</protein>
<gene>
    <name evidence="9" type="ORF">SAMN05421544_11740</name>
</gene>
<dbReference type="AlphaFoldDB" id="A0A1G7EU76"/>
<dbReference type="GO" id="GO:0005886">
    <property type="term" value="C:plasma membrane"/>
    <property type="evidence" value="ECO:0007669"/>
    <property type="project" value="UniProtKB-SubCell"/>
</dbReference>
<keyword evidence="5 7" id="KW-0472">Membrane</keyword>
<name>A0A1G7EU76_9FLAO</name>
<organism evidence="9 10">
    <name type="scientific">Riemerella columbipharyngis</name>
    <dbReference type="NCBI Taxonomy" id="1071918"/>
    <lineage>
        <taxon>Bacteria</taxon>
        <taxon>Pseudomonadati</taxon>
        <taxon>Bacteroidota</taxon>
        <taxon>Flavobacteriia</taxon>
        <taxon>Flavobacteriales</taxon>
        <taxon>Weeksellaceae</taxon>
        <taxon>Riemerella</taxon>
    </lineage>
</organism>
<comment type="similarity">
    <text evidence="6">Belongs to the ThrE exporter (TC 2.A.79) family.</text>
</comment>
<reference evidence="9 10" key="1">
    <citation type="submission" date="2016-10" db="EMBL/GenBank/DDBJ databases">
        <authorList>
            <person name="de Groot N.N."/>
        </authorList>
    </citation>
    <scope>NUCLEOTIDE SEQUENCE [LARGE SCALE GENOMIC DNA]</scope>
    <source>
        <strain evidence="9 10">DSM 24015</strain>
    </source>
</reference>
<accession>A0A1G7EU76</accession>
<dbReference type="RefSeq" id="WP_245688960.1">
    <property type="nucleotide sequence ID" value="NZ_FNAS01000017.1"/>
</dbReference>
<dbReference type="Proteomes" id="UP000198517">
    <property type="component" value="Unassembled WGS sequence"/>
</dbReference>
<sequence length="259" mass="28757">MKTHHIDIKRAASLVAEVAILLISNGANSTRTQRNVLRITDTYGYNTEIFFSFSGIMLTITDAEGNSETVIKTVKSHGVDFNLITEISILTWDIFKKNMKYEEIQARIADIKRKPHYGEWTKMIWIGLATGALCMIFSGNYEEFFIAFLAGSIGFLVKLFLIKKRYNPFMICLMSAFVSASVVQMAVLLGFGSCAAALTACVLWLIPGVPLINGCLDLLEGHIVSGWARVALGSMLVFMIAVGYYFAVFIFKYFSYAGG</sequence>
<feature type="transmembrane region" description="Helical" evidence="7">
    <location>
        <begin position="226"/>
        <end position="251"/>
    </location>
</feature>
<dbReference type="Pfam" id="PF06738">
    <property type="entry name" value="ThrE"/>
    <property type="match status" value="1"/>
</dbReference>